<reference evidence="3 4" key="2">
    <citation type="submission" date="2020-03" db="EMBL/GenBank/DDBJ databases">
        <authorList>
            <person name="Ichikawa N."/>
            <person name="Kimura A."/>
            <person name="Kitahashi Y."/>
            <person name="Uohara A."/>
        </authorList>
    </citation>
    <scope>NUCLEOTIDE SEQUENCE [LARGE SCALE GENOMIC DNA]</scope>
    <source>
        <strain evidence="3 4">NBRC 107702</strain>
    </source>
</reference>
<organism evidence="3 4">
    <name type="scientific">Phytohabitans flavus</name>
    <dbReference type="NCBI Taxonomy" id="1076124"/>
    <lineage>
        <taxon>Bacteria</taxon>
        <taxon>Bacillati</taxon>
        <taxon>Actinomycetota</taxon>
        <taxon>Actinomycetes</taxon>
        <taxon>Micromonosporales</taxon>
        <taxon>Micromonosporaceae</taxon>
    </lineage>
</organism>
<gene>
    <name evidence="3" type="ORF">Pflav_041290</name>
</gene>
<dbReference type="RefSeq" id="WP_173037434.1">
    <property type="nucleotide sequence ID" value="NZ_AP022870.1"/>
</dbReference>
<feature type="region of interest" description="Disordered" evidence="1">
    <location>
        <begin position="69"/>
        <end position="107"/>
    </location>
</feature>
<dbReference type="EMBL" id="AP022870">
    <property type="protein sequence ID" value="BCB77719.1"/>
    <property type="molecule type" value="Genomic_DNA"/>
</dbReference>
<feature type="compositionally biased region" description="Basic and acidic residues" evidence="1">
    <location>
        <begin position="75"/>
        <end position="94"/>
    </location>
</feature>
<evidence type="ECO:0000256" key="2">
    <source>
        <dbReference type="SAM" id="SignalP"/>
    </source>
</evidence>
<evidence type="ECO:0000313" key="3">
    <source>
        <dbReference type="EMBL" id="BCB77719.1"/>
    </source>
</evidence>
<evidence type="ECO:0000256" key="1">
    <source>
        <dbReference type="SAM" id="MobiDB-lite"/>
    </source>
</evidence>
<protein>
    <submittedName>
        <fullName evidence="3">Uncharacterized protein</fullName>
    </submittedName>
</protein>
<keyword evidence="2" id="KW-0732">Signal</keyword>
<feature type="region of interest" description="Disordered" evidence="1">
    <location>
        <begin position="129"/>
        <end position="152"/>
    </location>
</feature>
<dbReference type="AlphaFoldDB" id="A0A6F8XV94"/>
<reference evidence="3 4" key="1">
    <citation type="submission" date="2020-03" db="EMBL/GenBank/DDBJ databases">
        <title>Whole genome shotgun sequence of Phytohabitans flavus NBRC 107702.</title>
        <authorList>
            <person name="Komaki H."/>
            <person name="Tamura T."/>
        </authorList>
    </citation>
    <scope>NUCLEOTIDE SEQUENCE [LARGE SCALE GENOMIC DNA]</scope>
    <source>
        <strain evidence="3 4">NBRC 107702</strain>
    </source>
</reference>
<dbReference type="KEGG" id="pfla:Pflav_041290"/>
<dbReference type="Proteomes" id="UP000502508">
    <property type="component" value="Chromosome"/>
</dbReference>
<name>A0A6F8XV94_9ACTN</name>
<keyword evidence="4" id="KW-1185">Reference proteome</keyword>
<sequence>MRHPKLHGRVGRLRRTVGSALAIGLVTALVVTPAAAQAEQSKPSREARPGKAAVPVTADLEITKTTVDAAGQRHTTREMQRYARDSRGRTRTEAGTRVTLNDPASRTTATLDLAARTVHKVTSGAKAAAADGRAGATQSKLASAPRPLGTRTVQGVPAQGSTYTVAPPPGDPAAGGSEVTVWQSTEVQLPVSLTVVKPSGKEYTQTYTNIRAGVEPDAKLFEVPAGFASAAPSPAAAPTRETAAAAASAGDCPYAANSPLVISSSGPFLGGGVLEAYTGSAILYPNPFSPTPTPCWFIADSAVFESPMDGHPLFPLQLPFDLWDVYDTGGWVPTLPYVAFGYITFQVRPILPFPPARTSQFTTEIILIVT</sequence>
<accession>A0A6F8XV94</accession>
<feature type="signal peptide" evidence="2">
    <location>
        <begin position="1"/>
        <end position="36"/>
    </location>
</feature>
<proteinExistence type="predicted"/>
<feature type="chain" id="PRO_5038778743" evidence="2">
    <location>
        <begin position="37"/>
        <end position="370"/>
    </location>
</feature>
<evidence type="ECO:0000313" key="4">
    <source>
        <dbReference type="Proteomes" id="UP000502508"/>
    </source>
</evidence>
<dbReference type="Gene3D" id="2.50.20.10">
    <property type="entry name" value="Lipoprotein localisation LolA/LolB/LppX"/>
    <property type="match status" value="1"/>
</dbReference>